<evidence type="ECO:0000256" key="2">
    <source>
        <dbReference type="ARBA" id="ARBA00004370"/>
    </source>
</evidence>
<feature type="region of interest" description="Disordered" evidence="7">
    <location>
        <begin position="470"/>
        <end position="490"/>
    </location>
</feature>
<dbReference type="SMART" id="SM00388">
    <property type="entry name" value="HisKA"/>
    <property type="match status" value="1"/>
</dbReference>
<proteinExistence type="predicted"/>
<feature type="compositionally biased region" description="Basic and acidic residues" evidence="7">
    <location>
        <begin position="475"/>
        <end position="490"/>
    </location>
</feature>
<dbReference type="CDD" id="cd06225">
    <property type="entry name" value="HAMP"/>
    <property type="match status" value="1"/>
</dbReference>
<dbReference type="PANTHER" id="PTHR42878">
    <property type="entry name" value="TWO-COMPONENT HISTIDINE KINASE"/>
    <property type="match status" value="1"/>
</dbReference>
<dbReference type="AlphaFoldDB" id="A0A9X4LE58"/>
<dbReference type="GO" id="GO:0016020">
    <property type="term" value="C:membrane"/>
    <property type="evidence" value="ECO:0007669"/>
    <property type="project" value="UniProtKB-SubCell"/>
</dbReference>
<evidence type="ECO:0000259" key="10">
    <source>
        <dbReference type="PROSITE" id="PS50885"/>
    </source>
</evidence>
<feature type="transmembrane region" description="Helical" evidence="8">
    <location>
        <begin position="167"/>
        <end position="189"/>
    </location>
</feature>
<dbReference type="SMART" id="SM00387">
    <property type="entry name" value="HATPase_c"/>
    <property type="match status" value="1"/>
</dbReference>
<comment type="subcellular location">
    <subcellularLocation>
        <location evidence="2">Membrane</location>
    </subcellularLocation>
</comment>
<dbReference type="InterPro" id="IPR003661">
    <property type="entry name" value="HisK_dim/P_dom"/>
</dbReference>
<protein>
    <recommendedName>
        <fullName evidence="3">histidine kinase</fullName>
        <ecNumber evidence="3">2.7.13.3</ecNumber>
    </recommendedName>
</protein>
<dbReference type="GO" id="GO:0000156">
    <property type="term" value="F:phosphorelay response regulator activity"/>
    <property type="evidence" value="ECO:0007669"/>
    <property type="project" value="TreeGrafter"/>
</dbReference>
<keyword evidence="4" id="KW-0597">Phosphoprotein</keyword>
<dbReference type="PANTHER" id="PTHR42878:SF15">
    <property type="entry name" value="BACTERIOPHYTOCHROME"/>
    <property type="match status" value="1"/>
</dbReference>
<keyword evidence="6" id="KW-0418">Kinase</keyword>
<evidence type="ECO:0000256" key="1">
    <source>
        <dbReference type="ARBA" id="ARBA00000085"/>
    </source>
</evidence>
<dbReference type="Proteomes" id="UP001152766">
    <property type="component" value="Unassembled WGS sequence"/>
</dbReference>
<evidence type="ECO:0000256" key="3">
    <source>
        <dbReference type="ARBA" id="ARBA00012438"/>
    </source>
</evidence>
<dbReference type="CDD" id="cd00082">
    <property type="entry name" value="HisKA"/>
    <property type="match status" value="1"/>
</dbReference>
<dbReference type="RefSeq" id="WP_268147341.1">
    <property type="nucleotide sequence ID" value="NZ_JAPPUW010000002.1"/>
</dbReference>
<dbReference type="GO" id="GO:0007234">
    <property type="term" value="P:osmosensory signaling via phosphorelay pathway"/>
    <property type="evidence" value="ECO:0007669"/>
    <property type="project" value="TreeGrafter"/>
</dbReference>
<keyword evidence="8" id="KW-0812">Transmembrane</keyword>
<dbReference type="InterPro" id="IPR004358">
    <property type="entry name" value="Sig_transdc_His_kin-like_C"/>
</dbReference>
<dbReference type="GO" id="GO:0030295">
    <property type="term" value="F:protein kinase activator activity"/>
    <property type="evidence" value="ECO:0007669"/>
    <property type="project" value="TreeGrafter"/>
</dbReference>
<evidence type="ECO:0000256" key="8">
    <source>
        <dbReference type="SAM" id="Phobius"/>
    </source>
</evidence>
<dbReference type="Pfam" id="PF00672">
    <property type="entry name" value="HAMP"/>
    <property type="match status" value="1"/>
</dbReference>
<dbReference type="InterPro" id="IPR036097">
    <property type="entry name" value="HisK_dim/P_sf"/>
</dbReference>
<dbReference type="InterPro" id="IPR050351">
    <property type="entry name" value="BphY/WalK/GraS-like"/>
</dbReference>
<comment type="catalytic activity">
    <reaction evidence="1">
        <text>ATP + protein L-histidine = ADP + protein N-phospho-L-histidine.</text>
        <dbReference type="EC" id="2.7.13.3"/>
    </reaction>
</comment>
<keyword evidence="12" id="KW-1185">Reference proteome</keyword>
<dbReference type="Pfam" id="PF02518">
    <property type="entry name" value="HATPase_c"/>
    <property type="match status" value="1"/>
</dbReference>
<evidence type="ECO:0000256" key="5">
    <source>
        <dbReference type="ARBA" id="ARBA00022679"/>
    </source>
</evidence>
<organism evidence="11 12">
    <name type="scientific">Pelomonas aquatica</name>
    <dbReference type="NCBI Taxonomy" id="431058"/>
    <lineage>
        <taxon>Bacteria</taxon>
        <taxon>Pseudomonadati</taxon>
        <taxon>Pseudomonadota</taxon>
        <taxon>Betaproteobacteria</taxon>
        <taxon>Burkholderiales</taxon>
        <taxon>Sphaerotilaceae</taxon>
        <taxon>Roseateles</taxon>
    </lineage>
</organism>
<dbReference type="SUPFAM" id="SSF158472">
    <property type="entry name" value="HAMP domain-like"/>
    <property type="match status" value="1"/>
</dbReference>
<dbReference type="GO" id="GO:0000155">
    <property type="term" value="F:phosphorelay sensor kinase activity"/>
    <property type="evidence" value="ECO:0007669"/>
    <property type="project" value="InterPro"/>
</dbReference>
<keyword evidence="8" id="KW-1133">Transmembrane helix</keyword>
<keyword evidence="5" id="KW-0808">Transferase</keyword>
<dbReference type="InterPro" id="IPR003594">
    <property type="entry name" value="HATPase_dom"/>
</dbReference>
<reference evidence="11" key="1">
    <citation type="submission" date="2019-02" db="EMBL/GenBank/DDBJ databases">
        <title>Draft genome of the type strain Pelomonas aquatica CCUG 52575T.</title>
        <authorList>
            <person name="Gomila M."/>
            <person name="Lalucat J."/>
        </authorList>
    </citation>
    <scope>NUCLEOTIDE SEQUENCE</scope>
    <source>
        <strain evidence="11">CCUG 52575</strain>
    </source>
</reference>
<dbReference type="SMART" id="SM00304">
    <property type="entry name" value="HAMP"/>
    <property type="match status" value="1"/>
</dbReference>
<keyword evidence="8" id="KW-0472">Membrane</keyword>
<evidence type="ECO:0000313" key="11">
    <source>
        <dbReference type="EMBL" id="MDG0861454.1"/>
    </source>
</evidence>
<evidence type="ECO:0000259" key="9">
    <source>
        <dbReference type="PROSITE" id="PS50109"/>
    </source>
</evidence>
<dbReference type="InterPro" id="IPR005467">
    <property type="entry name" value="His_kinase_dom"/>
</dbReference>
<dbReference type="PROSITE" id="PS50885">
    <property type="entry name" value="HAMP"/>
    <property type="match status" value="1"/>
</dbReference>
<evidence type="ECO:0000313" key="12">
    <source>
        <dbReference type="Proteomes" id="UP001152766"/>
    </source>
</evidence>
<dbReference type="SUPFAM" id="SSF47384">
    <property type="entry name" value="Homodimeric domain of signal transducing histidine kinase"/>
    <property type="match status" value="1"/>
</dbReference>
<dbReference type="InterPro" id="IPR036890">
    <property type="entry name" value="HATPase_C_sf"/>
</dbReference>
<evidence type="ECO:0000256" key="7">
    <source>
        <dbReference type="SAM" id="MobiDB-lite"/>
    </source>
</evidence>
<sequence>MKISSKAKLAATLMLGTMVLIAISIGWANAQVRAAVVQRRHSVEIAGALNNIRMVTFEYLLNRRERARLQEQAVWQRLERLFATPVALDGAAAGILASLRSQGEASHRLFGEVDAAPPGTAAVDDVQRRFEAQLSSRILILQQNSLVDVEQLIDDAGARIDATQRRVVLVTGLGLLAMAVLTGLAAWLFRRDVLDPIARLELATREVAAGNWSFELGVGSADELGDMARHFDAMTRALRDSFGRLEVSNRDLVALNRELESFSYSVSHDLRSPLRSMDGFSLALLEDYGDRLDDEARDSLQRIRGASQRMGRLIDELLGLARVTRAELRIQDVDLSAMAGEIAAALARTQPGRRVRWEIEKGIVLRGDRELLAIALQNLLDNAWKFTGKVDEAVIRVGTRHEDGRPVCFVADNGAGFDMAYAARLFGAFQRLHHETDFPGTGVGLAIVQRVMRRHGWSLGADAAPGQGATFYFRPTERDDERREQDHPAG</sequence>
<evidence type="ECO:0000256" key="4">
    <source>
        <dbReference type="ARBA" id="ARBA00022553"/>
    </source>
</evidence>
<accession>A0A9X4LE58</accession>
<dbReference type="PRINTS" id="PR00344">
    <property type="entry name" value="BCTRLSENSOR"/>
</dbReference>
<dbReference type="SUPFAM" id="SSF55874">
    <property type="entry name" value="ATPase domain of HSP90 chaperone/DNA topoisomerase II/histidine kinase"/>
    <property type="match status" value="1"/>
</dbReference>
<gene>
    <name evidence="11" type="ORF">EXJ73_03060</name>
</gene>
<dbReference type="EC" id="2.7.13.3" evidence="3"/>
<dbReference type="Pfam" id="PF00512">
    <property type="entry name" value="HisKA"/>
    <property type="match status" value="1"/>
</dbReference>
<comment type="caution">
    <text evidence="11">The sequence shown here is derived from an EMBL/GenBank/DDBJ whole genome shotgun (WGS) entry which is preliminary data.</text>
</comment>
<dbReference type="EMBL" id="SGUG01000003">
    <property type="protein sequence ID" value="MDG0861454.1"/>
    <property type="molecule type" value="Genomic_DNA"/>
</dbReference>
<name>A0A9X4LE58_9BURK</name>
<dbReference type="Gene3D" id="3.30.565.10">
    <property type="entry name" value="Histidine kinase-like ATPase, C-terminal domain"/>
    <property type="match status" value="1"/>
</dbReference>
<dbReference type="Gene3D" id="1.10.287.130">
    <property type="match status" value="1"/>
</dbReference>
<feature type="domain" description="Histidine kinase" evidence="9">
    <location>
        <begin position="265"/>
        <end position="479"/>
    </location>
</feature>
<evidence type="ECO:0000256" key="6">
    <source>
        <dbReference type="ARBA" id="ARBA00022777"/>
    </source>
</evidence>
<dbReference type="PROSITE" id="PS50109">
    <property type="entry name" value="HIS_KIN"/>
    <property type="match status" value="1"/>
</dbReference>
<dbReference type="Gene3D" id="6.10.340.10">
    <property type="match status" value="1"/>
</dbReference>
<dbReference type="InterPro" id="IPR003660">
    <property type="entry name" value="HAMP_dom"/>
</dbReference>
<feature type="domain" description="HAMP" evidence="10">
    <location>
        <begin position="191"/>
        <end position="243"/>
    </location>
</feature>